<dbReference type="GO" id="GO:0003824">
    <property type="term" value="F:catalytic activity"/>
    <property type="evidence" value="ECO:0007669"/>
    <property type="project" value="InterPro"/>
</dbReference>
<dbReference type="AlphaFoldDB" id="A0A6J6GB79"/>
<reference evidence="2" key="1">
    <citation type="submission" date="2020-05" db="EMBL/GenBank/DDBJ databases">
        <authorList>
            <person name="Chiriac C."/>
            <person name="Salcher M."/>
            <person name="Ghai R."/>
            <person name="Kavagutti S V."/>
        </authorList>
    </citation>
    <scope>NUCLEOTIDE SEQUENCE</scope>
</reference>
<organism evidence="2">
    <name type="scientific">freshwater metagenome</name>
    <dbReference type="NCBI Taxonomy" id="449393"/>
    <lineage>
        <taxon>unclassified sequences</taxon>
        <taxon>metagenomes</taxon>
        <taxon>ecological metagenomes</taxon>
    </lineage>
</organism>
<dbReference type="InterPro" id="IPR036691">
    <property type="entry name" value="Endo/exonu/phosph_ase_sf"/>
</dbReference>
<sequence length="285" mass="31482">MVVAPAHCLRVISWNLLHGQAIPPVPNQEWTQTLISATTQMAANYQPDFISIQEVDYLQPRSNNINQTKVIAENSGLKYWAYLPAIFGTPGESWKKVKNLEQSIITENSDIPESKSYGIGIATNQKIVKLSVKKLGRSIIGMPLLIPKDNGKGARFIYVKDEPRVALVAQLENGLTIATTHLSFVPGVNIFQLNRLSSFLKKLPGEKILTGDLNLPANIPSKLSGFKSLAKIPTYPSWGEKIQFDYIMARSSSVKSGQISATLIENNSKLKISDHSPIGVEIRFQ</sequence>
<dbReference type="EMBL" id="CAEZUC010000124">
    <property type="protein sequence ID" value="CAB4594098.1"/>
    <property type="molecule type" value="Genomic_DNA"/>
</dbReference>
<proteinExistence type="predicted"/>
<dbReference type="PANTHER" id="PTHR14859:SF1">
    <property type="entry name" value="PGAP2-INTERACTING PROTEIN"/>
    <property type="match status" value="1"/>
</dbReference>
<dbReference type="GO" id="GO:0006506">
    <property type="term" value="P:GPI anchor biosynthetic process"/>
    <property type="evidence" value="ECO:0007669"/>
    <property type="project" value="TreeGrafter"/>
</dbReference>
<evidence type="ECO:0000259" key="1">
    <source>
        <dbReference type="Pfam" id="PF03372"/>
    </source>
</evidence>
<dbReference type="PANTHER" id="PTHR14859">
    <property type="entry name" value="CALCOFLUOR WHITE HYPERSENSITIVE PROTEIN PRECURSOR"/>
    <property type="match status" value="1"/>
</dbReference>
<accession>A0A6J6GB79</accession>
<gene>
    <name evidence="2" type="ORF">UFOPK1776_00779</name>
</gene>
<feature type="domain" description="Endonuclease/exonuclease/phosphatase" evidence="1">
    <location>
        <begin position="12"/>
        <end position="275"/>
    </location>
</feature>
<dbReference type="SUPFAM" id="SSF56219">
    <property type="entry name" value="DNase I-like"/>
    <property type="match status" value="1"/>
</dbReference>
<dbReference type="InterPro" id="IPR051916">
    <property type="entry name" value="GPI-anchor_lipid_remodeler"/>
</dbReference>
<dbReference type="Gene3D" id="3.60.10.10">
    <property type="entry name" value="Endonuclease/exonuclease/phosphatase"/>
    <property type="match status" value="1"/>
</dbReference>
<dbReference type="InterPro" id="IPR005135">
    <property type="entry name" value="Endo/exonuclease/phosphatase"/>
</dbReference>
<dbReference type="GO" id="GO:0016020">
    <property type="term" value="C:membrane"/>
    <property type="evidence" value="ECO:0007669"/>
    <property type="project" value="GOC"/>
</dbReference>
<protein>
    <submittedName>
        <fullName evidence="2">Unannotated protein</fullName>
    </submittedName>
</protein>
<evidence type="ECO:0000313" key="2">
    <source>
        <dbReference type="EMBL" id="CAB4594098.1"/>
    </source>
</evidence>
<dbReference type="Pfam" id="PF03372">
    <property type="entry name" value="Exo_endo_phos"/>
    <property type="match status" value="1"/>
</dbReference>
<name>A0A6J6GB79_9ZZZZ</name>